<dbReference type="GO" id="GO:0008777">
    <property type="term" value="F:acetylornithine deacetylase activity"/>
    <property type="evidence" value="ECO:0007669"/>
    <property type="project" value="TreeGrafter"/>
</dbReference>
<dbReference type="PATRIC" id="fig|1423738.3.peg.864"/>
<dbReference type="NCBIfam" id="TIGR01886">
    <property type="entry name" value="dipeptidase"/>
    <property type="match status" value="1"/>
</dbReference>
<dbReference type="GO" id="GO:0016805">
    <property type="term" value="F:dipeptidase activity"/>
    <property type="evidence" value="ECO:0007669"/>
    <property type="project" value="UniProtKB-KW"/>
</dbReference>
<dbReference type="InterPro" id="IPR036264">
    <property type="entry name" value="Bact_exopeptidase_dim_dom"/>
</dbReference>
<dbReference type="NCBIfam" id="TIGR01887">
    <property type="entry name" value="dipeptidaselike"/>
    <property type="match status" value="1"/>
</dbReference>
<dbReference type="GO" id="GO:0006508">
    <property type="term" value="P:proteolysis"/>
    <property type="evidence" value="ECO:0007669"/>
    <property type="project" value="UniProtKB-KW"/>
</dbReference>
<dbReference type="InterPro" id="IPR002933">
    <property type="entry name" value="Peptidase_M20"/>
</dbReference>
<evidence type="ECO:0000313" key="10">
    <source>
        <dbReference type="Proteomes" id="UP000051813"/>
    </source>
</evidence>
<dbReference type="PANTHER" id="PTHR43808">
    <property type="entry name" value="ACETYLORNITHINE DEACETYLASE"/>
    <property type="match status" value="1"/>
</dbReference>
<dbReference type="SUPFAM" id="SSF53187">
    <property type="entry name" value="Zn-dependent exopeptidases"/>
    <property type="match status" value="1"/>
</dbReference>
<dbReference type="GO" id="GO:0008270">
    <property type="term" value="F:zinc ion binding"/>
    <property type="evidence" value="ECO:0007669"/>
    <property type="project" value="InterPro"/>
</dbReference>
<keyword evidence="7" id="KW-0224">Dipeptidase</keyword>
<reference evidence="9 10" key="1">
    <citation type="journal article" date="2015" name="Genome Announc.">
        <title>Expanding the biotechnology potential of lactobacilli through comparative genomics of 213 strains and associated genera.</title>
        <authorList>
            <person name="Sun Z."/>
            <person name="Harris H.M."/>
            <person name="McCann A."/>
            <person name="Guo C."/>
            <person name="Argimon S."/>
            <person name="Zhang W."/>
            <person name="Yang X."/>
            <person name="Jeffery I.B."/>
            <person name="Cooney J.C."/>
            <person name="Kagawa T.F."/>
            <person name="Liu W."/>
            <person name="Song Y."/>
            <person name="Salvetti E."/>
            <person name="Wrobel A."/>
            <person name="Rasinkangas P."/>
            <person name="Parkhill J."/>
            <person name="Rea M.C."/>
            <person name="O'Sullivan O."/>
            <person name="Ritari J."/>
            <person name="Douillard F.P."/>
            <person name="Paul Ross R."/>
            <person name="Yang R."/>
            <person name="Briner A.E."/>
            <person name="Felis G.E."/>
            <person name="de Vos W.M."/>
            <person name="Barrangou R."/>
            <person name="Klaenhammer T.R."/>
            <person name="Caufield P.W."/>
            <person name="Cui Y."/>
            <person name="Zhang H."/>
            <person name="O'Toole P.W."/>
        </authorList>
    </citation>
    <scope>NUCLEOTIDE SEQUENCE [LARGE SCALE GENOMIC DNA]</scope>
    <source>
        <strain evidence="9 10">DSM 20335</strain>
    </source>
</reference>
<evidence type="ECO:0000256" key="3">
    <source>
        <dbReference type="ARBA" id="ARBA00022670"/>
    </source>
</evidence>
<keyword evidence="8" id="KW-0482">Metalloprotease</keyword>
<dbReference type="Gene3D" id="3.40.630.10">
    <property type="entry name" value="Zn peptidases"/>
    <property type="match status" value="1"/>
</dbReference>
<dbReference type="GO" id="GO:0006526">
    <property type="term" value="P:L-arginine biosynthetic process"/>
    <property type="evidence" value="ECO:0007669"/>
    <property type="project" value="TreeGrafter"/>
</dbReference>
<dbReference type="PROSITE" id="PS00758">
    <property type="entry name" value="ARGE_DAPE_CPG2_1"/>
    <property type="match status" value="1"/>
</dbReference>
<dbReference type="CDD" id="cd03888">
    <property type="entry name" value="M20_PepV"/>
    <property type="match status" value="1"/>
</dbReference>
<evidence type="ECO:0000256" key="1">
    <source>
        <dbReference type="ARBA" id="ARBA00001947"/>
    </source>
</evidence>
<dbReference type="GO" id="GO:0008237">
    <property type="term" value="F:metallopeptidase activity"/>
    <property type="evidence" value="ECO:0007669"/>
    <property type="project" value="UniProtKB-KW"/>
</dbReference>
<dbReference type="PANTHER" id="PTHR43808:SF31">
    <property type="entry name" value="N-ACETYL-L-CITRULLINE DEACETYLASE"/>
    <property type="match status" value="1"/>
</dbReference>
<protein>
    <submittedName>
        <fullName evidence="9">Dipeptidase PepV</fullName>
    </submittedName>
</protein>
<organism evidence="9 10">
    <name type="scientific">Lapidilactobacillus dextrinicus DSM 20335</name>
    <dbReference type="NCBI Taxonomy" id="1423738"/>
    <lineage>
        <taxon>Bacteria</taxon>
        <taxon>Bacillati</taxon>
        <taxon>Bacillota</taxon>
        <taxon>Bacilli</taxon>
        <taxon>Lactobacillales</taxon>
        <taxon>Lactobacillaceae</taxon>
        <taxon>Lapidilactobacillus</taxon>
    </lineage>
</organism>
<comment type="caution">
    <text evidence="9">The sequence shown here is derived from an EMBL/GenBank/DDBJ whole genome shotgun (WGS) entry which is preliminary data.</text>
</comment>
<comment type="similarity">
    <text evidence="2">Belongs to the peptidase M20A family.</text>
</comment>
<keyword evidence="4" id="KW-0479">Metal-binding</keyword>
<evidence type="ECO:0000256" key="2">
    <source>
        <dbReference type="ARBA" id="ARBA00006247"/>
    </source>
</evidence>
<dbReference type="STRING" id="1423738.FC84_GL000854"/>
<dbReference type="Gene3D" id="3.30.70.360">
    <property type="match status" value="2"/>
</dbReference>
<evidence type="ECO:0000256" key="5">
    <source>
        <dbReference type="ARBA" id="ARBA00022801"/>
    </source>
</evidence>
<evidence type="ECO:0000313" key="9">
    <source>
        <dbReference type="EMBL" id="KRM78415.1"/>
    </source>
</evidence>
<keyword evidence="10" id="KW-1185">Reference proteome</keyword>
<sequence length="473" mass="51843">MKRGISMIDWQAEVEKRQDALLDDLGSILRIHSERDVEHATKEYPLGAGPAEALKQMLAIAERDGFTTKNVENVAGRIEFGEGAETLGILSHMDVVPAGDGWETDPFEPTIKDGNLIARGSADDKGPAMAAYYALKIIKDLDLPVSKKVHYIFGTDEESEWVGIERYLEVEPAPDFGFSPDAEFPIINGEKGITDFKISFKPELSTVGEIRLMSFHSGLRDNMVPQTATATIEGHQLGQLSDQFVAFAAENGLVADVEVKDHQTILTLTGKGAHALEPRAGLNAATYLATFLSDLSLDPAGHEYVSVIKDYFHLDSRGDHAGIKYTDKLMGELTASPDIFRYDIENGGHIVLNVRFPQGITAEEINTNINKTIKHANVNSEVYGRVETPHYVPADDPLVKTLLSVYEKQTGEKGEEQIIGGGTYGRILDRGVAFGAQFPGQPNVMHQANEYMPVADILRAAAIYAEAIYELIK</sequence>
<dbReference type="SUPFAM" id="SSF55031">
    <property type="entry name" value="Bacterial exopeptidase dimerisation domain"/>
    <property type="match status" value="1"/>
</dbReference>
<proteinExistence type="inferred from homology"/>
<keyword evidence="5" id="KW-0378">Hydrolase</keyword>
<gene>
    <name evidence="9" type="ORF">FC84_GL000854</name>
</gene>
<dbReference type="NCBIfam" id="NF005591">
    <property type="entry name" value="PRK07318.1"/>
    <property type="match status" value="1"/>
</dbReference>
<keyword evidence="3" id="KW-0645">Protease</keyword>
<dbReference type="InterPro" id="IPR050072">
    <property type="entry name" value="Peptidase_M20A"/>
</dbReference>
<evidence type="ECO:0000256" key="4">
    <source>
        <dbReference type="ARBA" id="ARBA00022723"/>
    </source>
</evidence>
<dbReference type="InterPro" id="IPR001261">
    <property type="entry name" value="ArgE/DapE_CS"/>
</dbReference>
<evidence type="ECO:0000256" key="6">
    <source>
        <dbReference type="ARBA" id="ARBA00022833"/>
    </source>
</evidence>
<dbReference type="Pfam" id="PF01546">
    <property type="entry name" value="Peptidase_M20"/>
    <property type="match status" value="1"/>
</dbReference>
<dbReference type="Proteomes" id="UP000051813">
    <property type="component" value="Unassembled WGS sequence"/>
</dbReference>
<accession>A0A0R2BFJ4</accession>
<evidence type="ECO:0000256" key="8">
    <source>
        <dbReference type="ARBA" id="ARBA00023049"/>
    </source>
</evidence>
<dbReference type="EMBL" id="AYYK01000017">
    <property type="protein sequence ID" value="KRM78415.1"/>
    <property type="molecule type" value="Genomic_DNA"/>
</dbReference>
<keyword evidence="6" id="KW-0862">Zinc</keyword>
<evidence type="ECO:0000256" key="7">
    <source>
        <dbReference type="ARBA" id="ARBA00022997"/>
    </source>
</evidence>
<dbReference type="InterPro" id="IPR010964">
    <property type="entry name" value="M20A_pepV-rel"/>
</dbReference>
<dbReference type="InterPro" id="IPR011291">
    <property type="entry name" value="Pept_M20A_peptidaseV"/>
</dbReference>
<comment type="cofactor">
    <cofactor evidence="1">
        <name>Zn(2+)</name>
        <dbReference type="ChEBI" id="CHEBI:29105"/>
    </cofactor>
</comment>
<name>A0A0R2BFJ4_9LACO</name>
<dbReference type="AlphaFoldDB" id="A0A0R2BFJ4"/>